<dbReference type="Gene3D" id="3.40.50.300">
    <property type="entry name" value="P-loop containing nucleotide triphosphate hydrolases"/>
    <property type="match status" value="1"/>
</dbReference>
<reference evidence="2" key="1">
    <citation type="submission" date="2020-10" db="EMBL/GenBank/DDBJ databases">
        <authorList>
            <person name="Gilroy R."/>
        </authorList>
    </citation>
    <scope>NUCLEOTIDE SEQUENCE</scope>
    <source>
        <strain evidence="2">14700</strain>
    </source>
</reference>
<dbReference type="GO" id="GO:0005524">
    <property type="term" value="F:ATP binding"/>
    <property type="evidence" value="ECO:0007669"/>
    <property type="project" value="InterPro"/>
</dbReference>
<dbReference type="PANTHER" id="PTHR40396:SF1">
    <property type="entry name" value="ATPASE AAA-TYPE CORE DOMAIN-CONTAINING PROTEIN"/>
    <property type="match status" value="1"/>
</dbReference>
<sequence>MLCQFTFKNFGSFRDEAFLDLCAESISEMRDSLIVDSDGEKYLPVISIYGPNGGGKSTVLEALAYLIYFVNNPIYMTQMRVPEMQVPHFSGGSLRHDIYYKFDEESRNHPTDFDLLFRRDGYEFRYEISIKDGAVVSENLYSKKIGARRASIIFERSSEGIETGEELKNLPLDKVRSSFPLISYISTAYDIDIINRAISWFSYSTILNYDNPQRDRNILIPEDKKRLKQLLSMLQSMDINITDVRIEEDEKGRIIDIYTIHEVNGKKFELNLKEESSGTRKLFSCLSRIEMCLEEGRLLIADELDAKLHPKILGYIIEQFQNPAVNKAGAQLILTSHDMVNMNPDVFRRDEIWFCSQGHDYSSNLYSLVAFRDGRGQKVRKDEVYSKRYLEGHYGADPYIMHGLNWERKDEQ</sequence>
<dbReference type="Proteomes" id="UP000810292">
    <property type="component" value="Unassembled WGS sequence"/>
</dbReference>
<dbReference type="PANTHER" id="PTHR40396">
    <property type="entry name" value="ATPASE-LIKE PROTEIN"/>
    <property type="match status" value="1"/>
</dbReference>
<proteinExistence type="predicted"/>
<organism evidence="2 3">
    <name type="scientific">Candidatus Ornithospirochaeta stercoravium</name>
    <dbReference type="NCBI Taxonomy" id="2840897"/>
    <lineage>
        <taxon>Bacteria</taxon>
        <taxon>Pseudomonadati</taxon>
        <taxon>Spirochaetota</taxon>
        <taxon>Spirochaetia</taxon>
        <taxon>Spirochaetales</taxon>
        <taxon>Spirochaetaceae</taxon>
        <taxon>Spirochaetaceae incertae sedis</taxon>
        <taxon>Candidatus Ornithospirochaeta</taxon>
    </lineage>
</organism>
<reference evidence="2" key="2">
    <citation type="journal article" date="2021" name="PeerJ">
        <title>Extensive microbial diversity within the chicken gut microbiome revealed by metagenomics and culture.</title>
        <authorList>
            <person name="Gilroy R."/>
            <person name="Ravi A."/>
            <person name="Getino M."/>
            <person name="Pursley I."/>
            <person name="Horton D.L."/>
            <person name="Alikhan N.F."/>
            <person name="Baker D."/>
            <person name="Gharbi K."/>
            <person name="Hall N."/>
            <person name="Watson M."/>
            <person name="Adriaenssens E.M."/>
            <person name="Foster-Nyarko E."/>
            <person name="Jarju S."/>
            <person name="Secka A."/>
            <person name="Antonio M."/>
            <person name="Oren A."/>
            <person name="Chaudhuri R.R."/>
            <person name="La Ragione R."/>
            <person name="Hildebrand F."/>
            <person name="Pallen M.J."/>
        </authorList>
    </citation>
    <scope>NUCLEOTIDE SEQUENCE</scope>
    <source>
        <strain evidence="2">14700</strain>
    </source>
</reference>
<comment type="caution">
    <text evidence="2">The sequence shown here is derived from an EMBL/GenBank/DDBJ whole genome shotgun (WGS) entry which is preliminary data.</text>
</comment>
<protein>
    <submittedName>
        <fullName evidence="2">AAA family ATPase</fullName>
    </submittedName>
</protein>
<dbReference type="AlphaFoldDB" id="A0A9D9I9N7"/>
<accession>A0A9D9I9N7</accession>
<dbReference type="GO" id="GO:0016887">
    <property type="term" value="F:ATP hydrolysis activity"/>
    <property type="evidence" value="ECO:0007669"/>
    <property type="project" value="InterPro"/>
</dbReference>
<dbReference type="Pfam" id="PF13304">
    <property type="entry name" value="AAA_21"/>
    <property type="match status" value="1"/>
</dbReference>
<gene>
    <name evidence="2" type="ORF">IAA72_02140</name>
</gene>
<evidence type="ECO:0000313" key="3">
    <source>
        <dbReference type="Proteomes" id="UP000810292"/>
    </source>
</evidence>
<evidence type="ECO:0000259" key="1">
    <source>
        <dbReference type="Pfam" id="PF13304"/>
    </source>
</evidence>
<name>A0A9D9I9N7_9SPIO</name>
<dbReference type="SUPFAM" id="SSF52540">
    <property type="entry name" value="P-loop containing nucleoside triphosphate hydrolases"/>
    <property type="match status" value="1"/>
</dbReference>
<evidence type="ECO:0000313" key="2">
    <source>
        <dbReference type="EMBL" id="MBO8468569.1"/>
    </source>
</evidence>
<dbReference type="InterPro" id="IPR003959">
    <property type="entry name" value="ATPase_AAA_core"/>
</dbReference>
<dbReference type="InterPro" id="IPR027417">
    <property type="entry name" value="P-loop_NTPase"/>
</dbReference>
<dbReference type="EMBL" id="JADIMF010000033">
    <property type="protein sequence ID" value="MBO8468569.1"/>
    <property type="molecule type" value="Genomic_DNA"/>
</dbReference>
<feature type="domain" description="ATPase AAA-type core" evidence="1">
    <location>
        <begin position="47"/>
        <end position="340"/>
    </location>
</feature>